<organism evidence="1 2">
    <name type="scientific">Phocaeicola plebeius</name>
    <dbReference type="NCBI Taxonomy" id="310297"/>
    <lineage>
        <taxon>Bacteria</taxon>
        <taxon>Pseudomonadati</taxon>
        <taxon>Bacteroidota</taxon>
        <taxon>Bacteroidia</taxon>
        <taxon>Bacteroidales</taxon>
        <taxon>Bacteroidaceae</taxon>
        <taxon>Phocaeicola</taxon>
    </lineage>
</organism>
<comment type="caution">
    <text evidence="1">The sequence shown here is derived from an EMBL/GenBank/DDBJ whole genome shotgun (WGS) entry which is preliminary data.</text>
</comment>
<accession>A0A3E4VUI0</accession>
<reference evidence="1 2" key="1">
    <citation type="submission" date="2018-08" db="EMBL/GenBank/DDBJ databases">
        <title>A genome reference for cultivated species of the human gut microbiota.</title>
        <authorList>
            <person name="Zou Y."/>
            <person name="Xue W."/>
            <person name="Luo G."/>
        </authorList>
    </citation>
    <scope>NUCLEOTIDE SEQUENCE [LARGE SCALE GENOMIC DNA]</scope>
    <source>
        <strain evidence="1 2">OM08-14</strain>
    </source>
</reference>
<dbReference type="AlphaFoldDB" id="A0A3E4VUI0"/>
<evidence type="ECO:0000313" key="1">
    <source>
        <dbReference type="EMBL" id="RGM33584.1"/>
    </source>
</evidence>
<name>A0A3E4VUI0_9BACT</name>
<evidence type="ECO:0000313" key="2">
    <source>
        <dbReference type="Proteomes" id="UP000260780"/>
    </source>
</evidence>
<gene>
    <name evidence="1" type="ORF">DXC17_17795</name>
</gene>
<dbReference type="EMBL" id="QSTF01000091">
    <property type="protein sequence ID" value="RGM33584.1"/>
    <property type="molecule type" value="Genomic_DNA"/>
</dbReference>
<protein>
    <submittedName>
        <fullName evidence="1">Uncharacterized protein</fullName>
    </submittedName>
</protein>
<proteinExistence type="predicted"/>
<dbReference type="Proteomes" id="UP000260780">
    <property type="component" value="Unassembled WGS sequence"/>
</dbReference>
<sequence>MYEIIKFSYKEFLRQTVNCELDVDSTCSILEQVDWVIFGKQIVLKYEMKNALRHMAVKGYNQLKPEEWNELNRKLREYK</sequence>